<keyword evidence="3" id="KW-1185">Reference proteome</keyword>
<name>A0A4R1BCK6_9PROT</name>
<evidence type="ECO:0000313" key="2">
    <source>
        <dbReference type="EMBL" id="TCJ14744.1"/>
    </source>
</evidence>
<accession>A0A4R1BCK6</accession>
<gene>
    <name evidence="2" type="ORF">EZJ19_09180</name>
</gene>
<proteinExistence type="predicted"/>
<evidence type="ECO:0000259" key="1">
    <source>
        <dbReference type="Pfam" id="PF13439"/>
    </source>
</evidence>
<dbReference type="CDD" id="cd03811">
    <property type="entry name" value="GT4_GT28_WabH-like"/>
    <property type="match status" value="1"/>
</dbReference>
<feature type="domain" description="Glycosyltransferase subfamily 4-like N-terminal" evidence="1">
    <location>
        <begin position="36"/>
        <end position="239"/>
    </location>
</feature>
<keyword evidence="2" id="KW-0808">Transferase</keyword>
<dbReference type="SUPFAM" id="SSF53756">
    <property type="entry name" value="UDP-Glycosyltransferase/glycogen phosphorylase"/>
    <property type="match status" value="1"/>
</dbReference>
<dbReference type="Pfam" id="PF13439">
    <property type="entry name" value="Glyco_transf_4"/>
    <property type="match status" value="1"/>
</dbReference>
<dbReference type="PANTHER" id="PTHR12526">
    <property type="entry name" value="GLYCOSYLTRANSFERASE"/>
    <property type="match status" value="1"/>
</dbReference>
<reference evidence="2 3" key="1">
    <citation type="submission" date="2019-03" db="EMBL/GenBank/DDBJ databases">
        <title>Genome sequence of Thiobacillaceae bacterium LSR1, a sulfur-oxidizing bacterium isolated from freshwater sediment.</title>
        <authorList>
            <person name="Li S."/>
        </authorList>
    </citation>
    <scope>NUCLEOTIDE SEQUENCE [LARGE SCALE GENOMIC DNA]</scope>
    <source>
        <strain evidence="2 3">LSR1</strain>
    </source>
</reference>
<dbReference type="Gene3D" id="3.40.50.2000">
    <property type="entry name" value="Glycogen Phosphorylase B"/>
    <property type="match status" value="2"/>
</dbReference>
<sequence>MGQRSKDAHMMGDAGQVVQLPSRRRICFVIDSLTGGGAEHVICEVASGLDPSRYEAQIVLTLGRAVDQSPAAHVTVVVLPNSKWVGTVQGWLASKLDRAMALLLAPFLNTGESSVKTRLHALAQDIRTFRIMSSVLGMHIQHWRPECVVSFLPNSNMLALLAKTRFGLSIPLICSDRNYLTSELVRLPWPGLRRAFIRRFYPKADAHVAVAPNAGEDLHTSFGVPADRIHTIFNGVDIAELQKMANVPMDDWGTTSEPRLLAVGRLSRQKGYDILLRALARISGLPWRLTILGTGEEERALRELASQEGIADRVEFAGWQANPYRWMKRSTLLVMSSRWEGMPNVLLEAMALGLPAVATDCPTGPALLLDGGRVGRLVENGSESALADAIAGLLNSPEERRRLGDLARERSSHFTTSLMVEAYRVLIDATVASSSTRPEKG</sequence>
<protein>
    <submittedName>
        <fullName evidence="2">Glycosyltransferase</fullName>
    </submittedName>
</protein>
<dbReference type="GO" id="GO:0016757">
    <property type="term" value="F:glycosyltransferase activity"/>
    <property type="evidence" value="ECO:0007669"/>
    <property type="project" value="UniProtKB-ARBA"/>
</dbReference>
<dbReference type="Pfam" id="PF13692">
    <property type="entry name" value="Glyco_trans_1_4"/>
    <property type="match status" value="1"/>
</dbReference>
<dbReference type="EMBL" id="SJZB01000033">
    <property type="protein sequence ID" value="TCJ14744.1"/>
    <property type="molecule type" value="Genomic_DNA"/>
</dbReference>
<dbReference type="OrthoDB" id="9775208at2"/>
<organism evidence="2 3">
    <name type="scientific">Parasulfuritortus cantonensis</name>
    <dbReference type="NCBI Taxonomy" id="2528202"/>
    <lineage>
        <taxon>Bacteria</taxon>
        <taxon>Pseudomonadati</taxon>
        <taxon>Pseudomonadota</taxon>
        <taxon>Betaproteobacteria</taxon>
        <taxon>Nitrosomonadales</taxon>
        <taxon>Thiobacillaceae</taxon>
        <taxon>Parasulfuritortus</taxon>
    </lineage>
</organism>
<dbReference type="RefSeq" id="WP_131446834.1">
    <property type="nucleotide sequence ID" value="NZ_SJZB01000033.1"/>
</dbReference>
<dbReference type="AlphaFoldDB" id="A0A4R1BCK6"/>
<comment type="caution">
    <text evidence="2">The sequence shown here is derived from an EMBL/GenBank/DDBJ whole genome shotgun (WGS) entry which is preliminary data.</text>
</comment>
<dbReference type="InterPro" id="IPR028098">
    <property type="entry name" value="Glyco_trans_4-like_N"/>
</dbReference>
<evidence type="ECO:0000313" key="3">
    <source>
        <dbReference type="Proteomes" id="UP000295443"/>
    </source>
</evidence>
<dbReference type="Proteomes" id="UP000295443">
    <property type="component" value="Unassembled WGS sequence"/>
</dbReference>